<keyword evidence="1" id="KW-0378">Hydrolase</keyword>
<keyword evidence="3" id="KW-1133">Transmembrane helix</keyword>
<dbReference type="CDD" id="cd05827">
    <property type="entry name" value="Sortase_C"/>
    <property type="match status" value="1"/>
</dbReference>
<dbReference type="AlphaFoldDB" id="K9EGR7"/>
<protein>
    <submittedName>
        <fullName evidence="4">Sortase</fullName>
    </submittedName>
</protein>
<dbReference type="NCBIfam" id="NF033745">
    <property type="entry name" value="class_C_sortase"/>
    <property type="match status" value="1"/>
</dbReference>
<evidence type="ECO:0000256" key="2">
    <source>
        <dbReference type="PIRSR" id="PIRSR605754-1"/>
    </source>
</evidence>
<dbReference type="InterPro" id="IPR042002">
    <property type="entry name" value="Sortase_C"/>
</dbReference>
<dbReference type="SUPFAM" id="SSF63817">
    <property type="entry name" value="Sortase"/>
    <property type="match status" value="1"/>
</dbReference>
<sequence>MRRCSLKTAQRLFPNYLTGFLVLLGVGLLIYPQAAAWFAQLNQTELTVEYNKAIENAVPNAREQLAAARAYNDALTTGTLIPANERLPRLAGESSDTVEVNGRTWTYEELLSTKGSPIMARLRIPKIDVDLPVYHGTSDETLLKGAGHLEGTALPVGGASTRSVITAHRGLAEATMFTNLDKVEPGDRFTVEVFGEVLTYEVRDVVVVEPEETEHLSVEAGRDLVTLVTCTPLGINSHRILVTGERVVPTPAEDLAKAGAKSDLPRFPFWAVIGSVTLLLVTVALGHRTYREIQSNKARRANFYGADKAWISEELRISKISCDPASKS</sequence>
<name>K9EGR7_9ACTO</name>
<feature type="active site" description="Acyl-thioester intermediate" evidence="2">
    <location>
        <position position="230"/>
    </location>
</feature>
<dbReference type="EMBL" id="AGWL01000005">
    <property type="protein sequence ID" value="EKU95106.1"/>
    <property type="molecule type" value="Genomic_DNA"/>
</dbReference>
<evidence type="ECO:0000313" key="4">
    <source>
        <dbReference type="EMBL" id="EKU95106.1"/>
    </source>
</evidence>
<evidence type="ECO:0000256" key="3">
    <source>
        <dbReference type="SAM" id="Phobius"/>
    </source>
</evidence>
<dbReference type="NCBIfam" id="TIGR01076">
    <property type="entry name" value="sortase_fam"/>
    <property type="match status" value="1"/>
</dbReference>
<dbReference type="InterPro" id="IPR005754">
    <property type="entry name" value="Sortase"/>
</dbReference>
<dbReference type="STRING" id="202789.GCA_001457435_01258"/>
<dbReference type="eggNOG" id="COG3764">
    <property type="taxonomic scope" value="Bacteria"/>
</dbReference>
<dbReference type="InterPro" id="IPR023365">
    <property type="entry name" value="Sortase_dom-sf"/>
</dbReference>
<dbReference type="GO" id="GO:0016787">
    <property type="term" value="F:hydrolase activity"/>
    <property type="evidence" value="ECO:0007669"/>
    <property type="project" value="UniProtKB-KW"/>
</dbReference>
<feature type="transmembrane region" description="Helical" evidence="3">
    <location>
        <begin position="12"/>
        <end position="31"/>
    </location>
</feature>
<evidence type="ECO:0000256" key="1">
    <source>
        <dbReference type="ARBA" id="ARBA00022801"/>
    </source>
</evidence>
<dbReference type="Proteomes" id="UP000009888">
    <property type="component" value="Unassembled WGS sequence"/>
</dbReference>
<proteinExistence type="predicted"/>
<dbReference type="PATRIC" id="fig|883066.3.peg.905"/>
<keyword evidence="3" id="KW-0812">Transmembrane</keyword>
<comment type="caution">
    <text evidence="4">The sequence shown here is derived from an EMBL/GenBank/DDBJ whole genome shotgun (WGS) entry which is preliminary data.</text>
</comment>
<dbReference type="Gene3D" id="2.40.260.10">
    <property type="entry name" value="Sortase"/>
    <property type="match status" value="1"/>
</dbReference>
<feature type="active site" description="Proton donor/acceptor" evidence="2">
    <location>
        <position position="168"/>
    </location>
</feature>
<gene>
    <name evidence="4" type="ORF">HMPREF9233_00867</name>
</gene>
<evidence type="ECO:0000313" key="5">
    <source>
        <dbReference type="Proteomes" id="UP000009888"/>
    </source>
</evidence>
<feature type="transmembrane region" description="Helical" evidence="3">
    <location>
        <begin position="267"/>
        <end position="290"/>
    </location>
</feature>
<reference evidence="4 5" key="1">
    <citation type="submission" date="2012-09" db="EMBL/GenBank/DDBJ databases">
        <title>The Genome Sequence of Actinobaculum massiliae ACS-171-V-COL2.</title>
        <authorList>
            <consortium name="The Broad Institute Genome Sequencing Platform"/>
            <person name="Earl A."/>
            <person name="Ward D."/>
            <person name="Feldgarden M."/>
            <person name="Gevers D."/>
            <person name="Saerens B."/>
            <person name="Vaneechoutte M."/>
            <person name="Walker B."/>
            <person name="Young S.K."/>
            <person name="Zeng Q."/>
            <person name="Gargeya S."/>
            <person name="Fitzgerald M."/>
            <person name="Haas B."/>
            <person name="Abouelleil A."/>
            <person name="Alvarado L."/>
            <person name="Arachchi H.M."/>
            <person name="Berlin A."/>
            <person name="Chapman S.B."/>
            <person name="Goldberg J."/>
            <person name="Griggs A."/>
            <person name="Gujja S."/>
            <person name="Hansen M."/>
            <person name="Howarth C."/>
            <person name="Imamovic A."/>
            <person name="Larimer J."/>
            <person name="McCowen C."/>
            <person name="Montmayeur A."/>
            <person name="Murphy C."/>
            <person name="Neiman D."/>
            <person name="Pearson M."/>
            <person name="Priest M."/>
            <person name="Roberts A."/>
            <person name="Saif S."/>
            <person name="Shea T."/>
            <person name="Sisk P."/>
            <person name="Sykes S."/>
            <person name="Wortman J."/>
            <person name="Nusbaum C."/>
            <person name="Birren B."/>
        </authorList>
    </citation>
    <scope>NUCLEOTIDE SEQUENCE [LARGE SCALE GENOMIC DNA]</scope>
    <source>
        <strain evidence="5">ACS-171-V-Col2</strain>
    </source>
</reference>
<keyword evidence="5" id="KW-1185">Reference proteome</keyword>
<dbReference type="Pfam" id="PF04203">
    <property type="entry name" value="Sortase"/>
    <property type="match status" value="1"/>
</dbReference>
<keyword evidence="3" id="KW-0472">Membrane</keyword>
<dbReference type="HOGENOM" id="CLU_045680_1_1_11"/>
<organism evidence="4 5">
    <name type="scientific">Actinobaculum massiliense ACS-171-V-Col2</name>
    <dbReference type="NCBI Taxonomy" id="883066"/>
    <lineage>
        <taxon>Bacteria</taxon>
        <taxon>Bacillati</taxon>
        <taxon>Actinomycetota</taxon>
        <taxon>Actinomycetes</taxon>
        <taxon>Actinomycetales</taxon>
        <taxon>Actinomycetaceae</taxon>
        <taxon>Actinobaculum</taxon>
    </lineage>
</organism>
<accession>K9EGR7</accession>